<feature type="compositionally biased region" description="Gly residues" evidence="1">
    <location>
        <begin position="21"/>
        <end position="31"/>
    </location>
</feature>
<reference evidence="2 3" key="1">
    <citation type="submission" date="2017-06" db="EMBL/GenBank/DDBJ databases">
        <authorList>
            <person name="Kim H.J."/>
            <person name="Triplett B.A."/>
        </authorList>
    </citation>
    <scope>NUCLEOTIDE SEQUENCE [LARGE SCALE GENOMIC DNA]</scope>
    <source>
        <strain evidence="2 3">DSM 44272</strain>
    </source>
</reference>
<gene>
    <name evidence="2" type="ORF">SAMN06272737_10195</name>
</gene>
<dbReference type="EMBL" id="FZNO01000001">
    <property type="protein sequence ID" value="SNR23403.1"/>
    <property type="molecule type" value="Genomic_DNA"/>
</dbReference>
<feature type="compositionally biased region" description="Basic and acidic residues" evidence="1">
    <location>
        <begin position="1"/>
        <end position="18"/>
    </location>
</feature>
<organism evidence="2 3">
    <name type="scientific">Blastococcus mobilis</name>
    <dbReference type="NCBI Taxonomy" id="1938746"/>
    <lineage>
        <taxon>Bacteria</taxon>
        <taxon>Bacillati</taxon>
        <taxon>Actinomycetota</taxon>
        <taxon>Actinomycetes</taxon>
        <taxon>Geodermatophilales</taxon>
        <taxon>Geodermatophilaceae</taxon>
        <taxon>Blastococcus</taxon>
    </lineage>
</organism>
<name>A0A238UPG7_9ACTN</name>
<feature type="region of interest" description="Disordered" evidence="1">
    <location>
        <begin position="1"/>
        <end position="38"/>
    </location>
</feature>
<keyword evidence="3" id="KW-1185">Reference proteome</keyword>
<dbReference type="AlphaFoldDB" id="A0A238UPG7"/>
<sequence>MKEDPVKEDPLPTLRELRAGPGTGPAVGPGTGAAHAVR</sequence>
<proteinExistence type="predicted"/>
<evidence type="ECO:0000256" key="1">
    <source>
        <dbReference type="SAM" id="MobiDB-lite"/>
    </source>
</evidence>
<accession>A0A238UPG7</accession>
<dbReference type="Proteomes" id="UP000198403">
    <property type="component" value="Unassembled WGS sequence"/>
</dbReference>
<evidence type="ECO:0000313" key="3">
    <source>
        <dbReference type="Proteomes" id="UP000198403"/>
    </source>
</evidence>
<protein>
    <submittedName>
        <fullName evidence="2">Uncharacterized protein</fullName>
    </submittedName>
</protein>
<evidence type="ECO:0000313" key="2">
    <source>
        <dbReference type="EMBL" id="SNR23403.1"/>
    </source>
</evidence>